<evidence type="ECO:0000313" key="4">
    <source>
        <dbReference type="Proteomes" id="UP001304769"/>
    </source>
</evidence>
<keyword evidence="1" id="KW-0119">Carbohydrate metabolism</keyword>
<dbReference type="Proteomes" id="UP001304769">
    <property type="component" value="Unassembled WGS sequence"/>
</dbReference>
<evidence type="ECO:0000259" key="2">
    <source>
        <dbReference type="Pfam" id="PF01261"/>
    </source>
</evidence>
<dbReference type="InterPro" id="IPR050312">
    <property type="entry name" value="IolE/XylAMocC-like"/>
</dbReference>
<dbReference type="RefSeq" id="WP_323278816.1">
    <property type="nucleotide sequence ID" value="NZ_JAYGGQ010000006.1"/>
</dbReference>
<reference evidence="3 4" key="1">
    <citation type="submission" date="2023-12" db="EMBL/GenBank/DDBJ databases">
        <title>Sinomonas terricola sp. nov, isolated from litchi orchard soil in Guangdong, PR China.</title>
        <authorList>
            <person name="Jiaxin W."/>
            <person name="Yang Z."/>
            <person name="Honghui Z."/>
        </authorList>
    </citation>
    <scope>NUCLEOTIDE SEQUENCE [LARGE SCALE GENOMIC DNA]</scope>
    <source>
        <strain evidence="3 4">JGH33</strain>
    </source>
</reference>
<protein>
    <submittedName>
        <fullName evidence="3">Sugar phosphate isomerase/epimerase</fullName>
    </submittedName>
</protein>
<dbReference type="InterPro" id="IPR036237">
    <property type="entry name" value="Xyl_isomerase-like_sf"/>
</dbReference>
<keyword evidence="4" id="KW-1185">Reference proteome</keyword>
<comment type="caution">
    <text evidence="3">The sequence shown here is derived from an EMBL/GenBank/DDBJ whole genome shotgun (WGS) entry which is preliminary data.</text>
</comment>
<dbReference type="GO" id="GO:0016853">
    <property type="term" value="F:isomerase activity"/>
    <property type="evidence" value="ECO:0007669"/>
    <property type="project" value="UniProtKB-KW"/>
</dbReference>
<sequence>MAYSVQLYTVRDAIEADLPGTIARLAEIGFTQVEPYNFAARADELAQAFAENGVTAPTGHAPLLSADQDEIFAAAKRLGIGTVIDPFVPAEQWQDAASVRGIAARLNDAAKKATEYGLRVGYHNHYWEITSKIEGTTALEFFASLLDPELVLEVDTYWVAMGGEDPAALLERLGERVIAIHIKDGPVRDLGSISLEELDYDALKATQLPAGQGEVDVWGVIATAKSLEVGVVEFDGYAGDIFDGVAGSLRYLEAGAPAVQGAAR</sequence>
<dbReference type="InterPro" id="IPR013022">
    <property type="entry name" value="Xyl_isomerase-like_TIM-brl"/>
</dbReference>
<feature type="domain" description="Xylose isomerase-like TIM barrel" evidence="2">
    <location>
        <begin position="23"/>
        <end position="222"/>
    </location>
</feature>
<evidence type="ECO:0000256" key="1">
    <source>
        <dbReference type="ARBA" id="ARBA00023277"/>
    </source>
</evidence>
<dbReference type="EMBL" id="JAYGGQ010000006">
    <property type="protein sequence ID" value="MEA5454960.1"/>
    <property type="molecule type" value="Genomic_DNA"/>
</dbReference>
<gene>
    <name evidence="3" type="ORF">SPF06_09530</name>
</gene>
<name>A0ABU5T5P3_9MICC</name>
<evidence type="ECO:0000313" key="3">
    <source>
        <dbReference type="EMBL" id="MEA5454960.1"/>
    </source>
</evidence>
<dbReference type="PANTHER" id="PTHR12110:SF41">
    <property type="entry name" value="INOSOSE DEHYDRATASE"/>
    <property type="match status" value="1"/>
</dbReference>
<accession>A0ABU5T5P3</accession>
<organism evidence="3 4">
    <name type="scientific">Sinomonas terricola</name>
    <dbReference type="NCBI Taxonomy" id="3110330"/>
    <lineage>
        <taxon>Bacteria</taxon>
        <taxon>Bacillati</taxon>
        <taxon>Actinomycetota</taxon>
        <taxon>Actinomycetes</taxon>
        <taxon>Micrococcales</taxon>
        <taxon>Micrococcaceae</taxon>
        <taxon>Sinomonas</taxon>
    </lineage>
</organism>
<dbReference type="SUPFAM" id="SSF51658">
    <property type="entry name" value="Xylose isomerase-like"/>
    <property type="match status" value="1"/>
</dbReference>
<dbReference type="Pfam" id="PF01261">
    <property type="entry name" value="AP_endonuc_2"/>
    <property type="match status" value="1"/>
</dbReference>
<proteinExistence type="predicted"/>
<keyword evidence="3" id="KW-0413">Isomerase</keyword>
<dbReference type="PANTHER" id="PTHR12110">
    <property type="entry name" value="HYDROXYPYRUVATE ISOMERASE"/>
    <property type="match status" value="1"/>
</dbReference>
<dbReference type="Gene3D" id="3.20.20.150">
    <property type="entry name" value="Divalent-metal-dependent TIM barrel enzymes"/>
    <property type="match status" value="1"/>
</dbReference>